<organism evidence="7 8">
    <name type="scientific">Thermococcus paralvinellae</name>
    <dbReference type="NCBI Taxonomy" id="582419"/>
    <lineage>
        <taxon>Archaea</taxon>
        <taxon>Methanobacteriati</taxon>
        <taxon>Methanobacteriota</taxon>
        <taxon>Thermococci</taxon>
        <taxon>Thermococcales</taxon>
        <taxon>Thermococcaceae</taxon>
        <taxon>Thermococcus</taxon>
    </lineage>
</organism>
<dbReference type="Proteomes" id="UP000653692">
    <property type="component" value="Unassembled WGS sequence"/>
</dbReference>
<evidence type="ECO:0000256" key="5">
    <source>
        <dbReference type="ARBA" id="ARBA00023136"/>
    </source>
</evidence>
<dbReference type="GO" id="GO:0005886">
    <property type="term" value="C:plasma membrane"/>
    <property type="evidence" value="ECO:0007669"/>
    <property type="project" value="UniProtKB-SubCell"/>
</dbReference>
<sequence>MRELPVFIVAFVLYIVVTGSMTLYDIITGVITGVTAALLFSKHLIKNPKKALNPCRWLSFLIYFIKYVTVIELRAHLDVMKRIITKETRPGIVKVPITVRDEYGRFLVANSITNTPGTVTVYMDDEYAYVNWISVETDDMEERRRKILEEFEKNAIKIFGGADE</sequence>
<accession>A0A832ZGJ4</accession>
<proteinExistence type="predicted"/>
<evidence type="ECO:0000313" key="8">
    <source>
        <dbReference type="Proteomes" id="UP000653692"/>
    </source>
</evidence>
<feature type="transmembrane region" description="Helical" evidence="6">
    <location>
        <begin position="60"/>
        <end position="77"/>
    </location>
</feature>
<gene>
    <name evidence="7" type="ORF">EYH24_05990</name>
</gene>
<evidence type="ECO:0000256" key="2">
    <source>
        <dbReference type="ARBA" id="ARBA00022475"/>
    </source>
</evidence>
<feature type="transmembrane region" description="Helical" evidence="6">
    <location>
        <begin position="7"/>
        <end position="40"/>
    </location>
</feature>
<dbReference type="PANTHER" id="PTHR34584">
    <property type="entry name" value="NA(+)/H(+) ANTIPORTER SUBUNIT E1"/>
    <property type="match status" value="1"/>
</dbReference>
<keyword evidence="4 6" id="KW-1133">Transmembrane helix</keyword>
<evidence type="ECO:0000256" key="1">
    <source>
        <dbReference type="ARBA" id="ARBA00004651"/>
    </source>
</evidence>
<reference evidence="7" key="1">
    <citation type="journal article" date="2020" name="ISME J.">
        <title>Gammaproteobacteria mediating utilization of methyl-, sulfur- and petroleum organic compounds in deep ocean hydrothermal plumes.</title>
        <authorList>
            <person name="Zhou Z."/>
            <person name="Liu Y."/>
            <person name="Pan J."/>
            <person name="Cron B.R."/>
            <person name="Toner B.M."/>
            <person name="Anantharaman K."/>
            <person name="Breier J.A."/>
            <person name="Dick G.J."/>
            <person name="Li M."/>
        </authorList>
    </citation>
    <scope>NUCLEOTIDE SEQUENCE</scope>
    <source>
        <strain evidence="7">SZUA-1476</strain>
    </source>
</reference>
<dbReference type="EMBL" id="DQUR01000202">
    <property type="protein sequence ID" value="HIP89463.1"/>
    <property type="molecule type" value="Genomic_DNA"/>
</dbReference>
<name>A0A832ZGJ4_9EURY</name>
<dbReference type="AlphaFoldDB" id="A0A832ZGJ4"/>
<dbReference type="Pfam" id="PF01899">
    <property type="entry name" value="MNHE"/>
    <property type="match status" value="1"/>
</dbReference>
<dbReference type="PIRSF" id="PIRSF019239">
    <property type="entry name" value="MrpE"/>
    <property type="match status" value="1"/>
</dbReference>
<comment type="subcellular location">
    <subcellularLocation>
        <location evidence="1">Cell membrane</location>
        <topology evidence="1">Multi-pass membrane protein</topology>
    </subcellularLocation>
</comment>
<comment type="caution">
    <text evidence="7">The sequence shown here is derived from an EMBL/GenBank/DDBJ whole genome shotgun (WGS) entry which is preliminary data.</text>
</comment>
<dbReference type="InterPro" id="IPR002758">
    <property type="entry name" value="Cation_antiport_E"/>
</dbReference>
<protein>
    <submittedName>
        <fullName evidence="7">Cation:proton antiporter</fullName>
    </submittedName>
</protein>
<evidence type="ECO:0000313" key="7">
    <source>
        <dbReference type="EMBL" id="HIP89463.1"/>
    </source>
</evidence>
<keyword evidence="3 6" id="KW-0812">Transmembrane</keyword>
<evidence type="ECO:0000256" key="6">
    <source>
        <dbReference type="SAM" id="Phobius"/>
    </source>
</evidence>
<evidence type="ECO:0000256" key="3">
    <source>
        <dbReference type="ARBA" id="ARBA00022692"/>
    </source>
</evidence>
<keyword evidence="5 6" id="KW-0472">Membrane</keyword>
<keyword evidence="2" id="KW-1003">Cell membrane</keyword>
<dbReference type="GO" id="GO:0008324">
    <property type="term" value="F:monoatomic cation transmembrane transporter activity"/>
    <property type="evidence" value="ECO:0007669"/>
    <property type="project" value="InterPro"/>
</dbReference>
<dbReference type="PANTHER" id="PTHR34584:SF1">
    <property type="entry name" value="NA(+)_H(+) ANTIPORTER SUBUNIT E1"/>
    <property type="match status" value="1"/>
</dbReference>
<evidence type="ECO:0000256" key="4">
    <source>
        <dbReference type="ARBA" id="ARBA00022989"/>
    </source>
</evidence>